<gene>
    <name evidence="1" type="ORF">ERL59_15005</name>
</gene>
<reference evidence="1 2" key="1">
    <citation type="submission" date="2019-01" db="EMBL/GenBank/DDBJ databases">
        <title>Chengkuizengella sp. nov., isolated from deep-sea sediment of East Pacific Ocean.</title>
        <authorList>
            <person name="Yang J."/>
            <person name="Lai Q."/>
            <person name="Shao Z."/>
        </authorList>
    </citation>
    <scope>NUCLEOTIDE SEQUENCE [LARGE SCALE GENOMIC DNA]</scope>
    <source>
        <strain evidence="1 2">YPA3-1-1</strain>
    </source>
</reference>
<evidence type="ECO:0000313" key="1">
    <source>
        <dbReference type="EMBL" id="NBI30256.1"/>
    </source>
</evidence>
<dbReference type="Proteomes" id="UP000448943">
    <property type="component" value="Unassembled WGS sequence"/>
</dbReference>
<evidence type="ECO:0000313" key="2">
    <source>
        <dbReference type="Proteomes" id="UP000448943"/>
    </source>
</evidence>
<organism evidence="1 2">
    <name type="scientific">Chengkuizengella marina</name>
    <dbReference type="NCBI Taxonomy" id="2507566"/>
    <lineage>
        <taxon>Bacteria</taxon>
        <taxon>Bacillati</taxon>
        <taxon>Bacillota</taxon>
        <taxon>Bacilli</taxon>
        <taxon>Bacillales</taxon>
        <taxon>Paenibacillaceae</taxon>
        <taxon>Chengkuizengella</taxon>
    </lineage>
</organism>
<accession>A0A6N9Q5Y1</accession>
<dbReference type="EMBL" id="SIJB01000030">
    <property type="protein sequence ID" value="NBI30256.1"/>
    <property type="molecule type" value="Genomic_DNA"/>
</dbReference>
<comment type="caution">
    <text evidence="1">The sequence shown here is derived from an EMBL/GenBank/DDBJ whole genome shotgun (WGS) entry which is preliminary data.</text>
</comment>
<dbReference type="AlphaFoldDB" id="A0A6N9Q5Y1"/>
<sequence>MLKNSIEGQDKIVDVVNMLYPKIKSVLQKTHITERDDLEQILIETIVTKIDSGYFESGESLIDLLEKEYKIGFFERVD</sequence>
<protein>
    <submittedName>
        <fullName evidence="1">Uncharacterized protein</fullName>
    </submittedName>
</protein>
<name>A0A6N9Q5Y1_9BACL</name>
<proteinExistence type="predicted"/>
<dbReference type="OrthoDB" id="9893200at2"/>
<dbReference type="RefSeq" id="WP_160647064.1">
    <property type="nucleotide sequence ID" value="NZ_SIJB01000030.1"/>
</dbReference>
<keyword evidence="2" id="KW-1185">Reference proteome</keyword>